<protein>
    <submittedName>
        <fullName evidence="2">Concanavalin A-like lectin/glucanase domain-containing protein</fullName>
    </submittedName>
</protein>
<dbReference type="GO" id="GO:0031505">
    <property type="term" value="P:fungal-type cell wall organization"/>
    <property type="evidence" value="ECO:0007669"/>
    <property type="project" value="TreeGrafter"/>
</dbReference>
<dbReference type="GO" id="GO:0004553">
    <property type="term" value="F:hydrolase activity, hydrolyzing O-glycosyl compounds"/>
    <property type="evidence" value="ECO:0007669"/>
    <property type="project" value="InterPro"/>
</dbReference>
<dbReference type="GO" id="GO:0005975">
    <property type="term" value="P:carbohydrate metabolic process"/>
    <property type="evidence" value="ECO:0007669"/>
    <property type="project" value="InterPro"/>
</dbReference>
<organism evidence="2 3">
    <name type="scientific">Bombardia bombarda</name>
    <dbReference type="NCBI Taxonomy" id="252184"/>
    <lineage>
        <taxon>Eukaryota</taxon>
        <taxon>Fungi</taxon>
        <taxon>Dikarya</taxon>
        <taxon>Ascomycota</taxon>
        <taxon>Pezizomycotina</taxon>
        <taxon>Sordariomycetes</taxon>
        <taxon>Sordariomycetidae</taxon>
        <taxon>Sordariales</taxon>
        <taxon>Lasiosphaeriaceae</taxon>
        <taxon>Bombardia</taxon>
    </lineage>
</organism>
<name>A0AA39WIQ2_9PEZI</name>
<dbReference type="InterPro" id="IPR000757">
    <property type="entry name" value="Beta-glucanase-like"/>
</dbReference>
<dbReference type="Gene3D" id="2.60.120.200">
    <property type="match status" value="1"/>
</dbReference>
<proteinExistence type="predicted"/>
<feature type="non-terminal residue" evidence="2">
    <location>
        <position position="1"/>
    </location>
</feature>
<dbReference type="InterPro" id="IPR013320">
    <property type="entry name" value="ConA-like_dom_sf"/>
</dbReference>
<dbReference type="SUPFAM" id="SSF49899">
    <property type="entry name" value="Concanavalin A-like lectins/glucanases"/>
    <property type="match status" value="1"/>
</dbReference>
<sequence>AVTAGQTWTSCNPTLTMCPPDAGLSSSTYTVDFTDGADSSHWTSVGTGAVSYSPLGAAFTISKRGESPTLQTAWYFFFGRTEVHLRTAPGTGIVSCVVLESDDLDEVDWEWIGGAPDQAQTNYFGKGNTTAWDRGGNTKVTDTQGITHNYTIDWTPASLTWYVDGAAVRTLLYTDAVGGKNYPQTPMRLGLGIWAGGDPANANGTIAWAGGVTDYTKAPFTMYVERVAITNAFPAQSYSYSDLTGDWNSIAV</sequence>
<gene>
    <name evidence="2" type="ORF">B0T17DRAFT_464087</name>
</gene>
<dbReference type="InterPro" id="IPR050546">
    <property type="entry name" value="Glycosyl_Hydrlase_16"/>
</dbReference>
<evidence type="ECO:0000313" key="2">
    <source>
        <dbReference type="EMBL" id="KAK0616126.1"/>
    </source>
</evidence>
<reference evidence="2" key="1">
    <citation type="submission" date="2023-06" db="EMBL/GenBank/DDBJ databases">
        <title>Genome-scale phylogeny and comparative genomics of the fungal order Sordariales.</title>
        <authorList>
            <consortium name="Lawrence Berkeley National Laboratory"/>
            <person name="Hensen N."/>
            <person name="Bonometti L."/>
            <person name="Westerberg I."/>
            <person name="Brannstrom I.O."/>
            <person name="Guillou S."/>
            <person name="Cros-Aarteil S."/>
            <person name="Calhoun S."/>
            <person name="Haridas S."/>
            <person name="Kuo A."/>
            <person name="Mondo S."/>
            <person name="Pangilinan J."/>
            <person name="Riley R."/>
            <person name="LaButti K."/>
            <person name="Andreopoulos B."/>
            <person name="Lipzen A."/>
            <person name="Chen C."/>
            <person name="Yanf M."/>
            <person name="Daum C."/>
            <person name="Ng V."/>
            <person name="Clum A."/>
            <person name="Steindorff A."/>
            <person name="Ohm R."/>
            <person name="Martin F."/>
            <person name="Silar P."/>
            <person name="Natvig D."/>
            <person name="Lalanne C."/>
            <person name="Gautier V."/>
            <person name="Ament-velasquez S.L."/>
            <person name="Kruys A."/>
            <person name="Hutchinson M.I."/>
            <person name="Powell A.J."/>
            <person name="Barry K."/>
            <person name="Miller A.N."/>
            <person name="Grigoriev I.V."/>
            <person name="Debuchy R."/>
            <person name="Gladieux P."/>
            <person name="Thoren M.H."/>
            <person name="Johannesson H."/>
        </authorList>
    </citation>
    <scope>NUCLEOTIDE SEQUENCE</scope>
    <source>
        <strain evidence="2">SMH3391-2</strain>
    </source>
</reference>
<dbReference type="EMBL" id="JAULSR010000006">
    <property type="protein sequence ID" value="KAK0616126.1"/>
    <property type="molecule type" value="Genomic_DNA"/>
</dbReference>
<dbReference type="GO" id="GO:0009277">
    <property type="term" value="C:fungal-type cell wall"/>
    <property type="evidence" value="ECO:0007669"/>
    <property type="project" value="TreeGrafter"/>
</dbReference>
<dbReference type="PANTHER" id="PTHR10963">
    <property type="entry name" value="GLYCOSYL HYDROLASE-RELATED"/>
    <property type="match status" value="1"/>
</dbReference>
<dbReference type="AlphaFoldDB" id="A0AA39WIQ2"/>
<dbReference type="CDD" id="cd02183">
    <property type="entry name" value="GH16_fungal_CRH1_transglycosylase"/>
    <property type="match status" value="1"/>
</dbReference>
<feature type="domain" description="GH16" evidence="1">
    <location>
        <begin position="24"/>
        <end position="224"/>
    </location>
</feature>
<feature type="non-terminal residue" evidence="2">
    <location>
        <position position="252"/>
    </location>
</feature>
<dbReference type="Pfam" id="PF00722">
    <property type="entry name" value="Glyco_hydro_16"/>
    <property type="match status" value="1"/>
</dbReference>
<accession>A0AA39WIQ2</accession>
<evidence type="ECO:0000259" key="1">
    <source>
        <dbReference type="PROSITE" id="PS51762"/>
    </source>
</evidence>
<dbReference type="Proteomes" id="UP001174934">
    <property type="component" value="Unassembled WGS sequence"/>
</dbReference>
<keyword evidence="3" id="KW-1185">Reference proteome</keyword>
<dbReference type="PROSITE" id="PS51762">
    <property type="entry name" value="GH16_2"/>
    <property type="match status" value="1"/>
</dbReference>
<dbReference type="PANTHER" id="PTHR10963:SF68">
    <property type="entry name" value="GLYCOSIDASE CRH1-RELATED"/>
    <property type="match status" value="1"/>
</dbReference>
<comment type="caution">
    <text evidence="2">The sequence shown here is derived from an EMBL/GenBank/DDBJ whole genome shotgun (WGS) entry which is preliminary data.</text>
</comment>
<evidence type="ECO:0000313" key="3">
    <source>
        <dbReference type="Proteomes" id="UP001174934"/>
    </source>
</evidence>
<dbReference type="GO" id="GO:0016757">
    <property type="term" value="F:glycosyltransferase activity"/>
    <property type="evidence" value="ECO:0007669"/>
    <property type="project" value="TreeGrafter"/>
</dbReference>